<keyword evidence="3" id="KW-1185">Reference proteome</keyword>
<reference evidence="2 3" key="1">
    <citation type="journal article" date="2024" name="Plant J.">
        <title>Genome sequences and population genomics reveal climatic adaptation and genomic divergence between two closely related sweetgum species.</title>
        <authorList>
            <person name="Xu W.Q."/>
            <person name="Ren C.Q."/>
            <person name="Zhang X.Y."/>
            <person name="Comes H.P."/>
            <person name="Liu X.H."/>
            <person name="Li Y.G."/>
            <person name="Kettle C.J."/>
            <person name="Jalonen R."/>
            <person name="Gaisberger H."/>
            <person name="Ma Y.Z."/>
            <person name="Qiu Y.X."/>
        </authorList>
    </citation>
    <scope>NUCLEOTIDE SEQUENCE [LARGE SCALE GENOMIC DNA]</scope>
    <source>
        <strain evidence="2">Hangzhou</strain>
    </source>
</reference>
<feature type="transmembrane region" description="Helical" evidence="1">
    <location>
        <begin position="63"/>
        <end position="96"/>
    </location>
</feature>
<evidence type="ECO:0000313" key="2">
    <source>
        <dbReference type="EMBL" id="KAK9281839.1"/>
    </source>
</evidence>
<sequence length="124" mass="13830">MPLFRLNLPSSFPIKTLTSSFAATGTPIFKDSNPKNSCKIRTLMSNFNWDDAPIALGEPTSNLAIAVAAVVFKFLRVVGFIFWVYFLKLFCFLLLLPALPWPLLRLCSIHAVPTASQVKLVDQK</sequence>
<dbReference type="EMBL" id="JBBPBK010000007">
    <property type="protein sequence ID" value="KAK9281839.1"/>
    <property type="molecule type" value="Genomic_DNA"/>
</dbReference>
<evidence type="ECO:0000256" key="1">
    <source>
        <dbReference type="SAM" id="Phobius"/>
    </source>
</evidence>
<accession>A0AAP0RTH0</accession>
<comment type="caution">
    <text evidence="2">The sequence shown here is derived from an EMBL/GenBank/DDBJ whole genome shotgun (WGS) entry which is preliminary data.</text>
</comment>
<proteinExistence type="predicted"/>
<dbReference type="Proteomes" id="UP001415857">
    <property type="component" value="Unassembled WGS sequence"/>
</dbReference>
<keyword evidence="1" id="KW-1133">Transmembrane helix</keyword>
<gene>
    <name evidence="2" type="ORF">L1049_004745</name>
</gene>
<protein>
    <submittedName>
        <fullName evidence="2">Uncharacterized protein</fullName>
    </submittedName>
</protein>
<evidence type="ECO:0000313" key="3">
    <source>
        <dbReference type="Proteomes" id="UP001415857"/>
    </source>
</evidence>
<organism evidence="2 3">
    <name type="scientific">Liquidambar formosana</name>
    <name type="common">Formosan gum</name>
    <dbReference type="NCBI Taxonomy" id="63359"/>
    <lineage>
        <taxon>Eukaryota</taxon>
        <taxon>Viridiplantae</taxon>
        <taxon>Streptophyta</taxon>
        <taxon>Embryophyta</taxon>
        <taxon>Tracheophyta</taxon>
        <taxon>Spermatophyta</taxon>
        <taxon>Magnoliopsida</taxon>
        <taxon>eudicotyledons</taxon>
        <taxon>Gunneridae</taxon>
        <taxon>Pentapetalae</taxon>
        <taxon>Saxifragales</taxon>
        <taxon>Altingiaceae</taxon>
        <taxon>Liquidambar</taxon>
    </lineage>
</organism>
<name>A0AAP0RTH0_LIQFO</name>
<dbReference type="AlphaFoldDB" id="A0AAP0RTH0"/>
<keyword evidence="1" id="KW-0472">Membrane</keyword>
<keyword evidence="1" id="KW-0812">Transmembrane</keyword>